<dbReference type="PANTHER" id="PTHR38117:SF1">
    <property type="entry name" value="DUF3074 DOMAIN-CONTAINING PROTEIN"/>
    <property type="match status" value="1"/>
</dbReference>
<dbReference type="Proteomes" id="UP000076738">
    <property type="component" value="Unassembled WGS sequence"/>
</dbReference>
<keyword evidence="2" id="KW-0732">Signal</keyword>
<protein>
    <recommendedName>
        <fullName evidence="3">DUF7053 domain-containing protein</fullName>
    </recommendedName>
</protein>
<keyword evidence="5" id="KW-1185">Reference proteome</keyword>
<feature type="chain" id="PRO_5007891228" description="DUF7053 domain-containing protein" evidence="2">
    <location>
        <begin position="20"/>
        <end position="241"/>
    </location>
</feature>
<feature type="domain" description="DUF7053" evidence="3">
    <location>
        <begin position="59"/>
        <end position="231"/>
    </location>
</feature>
<dbReference type="OrthoDB" id="5078320at2759"/>
<dbReference type="EMBL" id="KV417273">
    <property type="protein sequence ID" value="KZO98998.1"/>
    <property type="molecule type" value="Genomic_DNA"/>
</dbReference>
<name>A0A167PP93_CALVF</name>
<proteinExistence type="predicted"/>
<evidence type="ECO:0000256" key="2">
    <source>
        <dbReference type="SAM" id="SignalP"/>
    </source>
</evidence>
<dbReference type="SUPFAM" id="SSF55961">
    <property type="entry name" value="Bet v1-like"/>
    <property type="match status" value="1"/>
</dbReference>
<sequence>MSVLESSALLVLCSGGAMTLVPERSLLPLPVSTLIAHPAAACPPTGYEPLQSPVFERHTIVTTARLLPFPPELVLQIVQSPSQLIRLNPLVVDCRLVPPPPTAPSSSTATAEGGQAAAAEEEEREEEWEIQDRTHLLGLPVSWSYTATFLPTPSGVLVRPRAGAGVRLENVWTVLPAEPPVGEAREGKLNGWSSVQERAEIWAPLGLMGWVRGTLQKAHEGLMDALEKRLEELAGKVREGS</sequence>
<gene>
    <name evidence="4" type="ORF">CALVIDRAFT_553423</name>
</gene>
<dbReference type="Pfam" id="PF23155">
    <property type="entry name" value="DUF7053"/>
    <property type="match status" value="1"/>
</dbReference>
<dbReference type="STRING" id="1330018.A0A167PP93"/>
<feature type="compositionally biased region" description="Low complexity" evidence="1">
    <location>
        <begin position="104"/>
        <end position="118"/>
    </location>
</feature>
<reference evidence="4 5" key="1">
    <citation type="journal article" date="2016" name="Mol. Biol. Evol.">
        <title>Comparative Genomics of Early-Diverging Mushroom-Forming Fungi Provides Insights into the Origins of Lignocellulose Decay Capabilities.</title>
        <authorList>
            <person name="Nagy L.G."/>
            <person name="Riley R."/>
            <person name="Tritt A."/>
            <person name="Adam C."/>
            <person name="Daum C."/>
            <person name="Floudas D."/>
            <person name="Sun H."/>
            <person name="Yadav J.S."/>
            <person name="Pangilinan J."/>
            <person name="Larsson K.H."/>
            <person name="Matsuura K."/>
            <person name="Barry K."/>
            <person name="Labutti K."/>
            <person name="Kuo R."/>
            <person name="Ohm R.A."/>
            <person name="Bhattacharya S.S."/>
            <person name="Shirouzu T."/>
            <person name="Yoshinaga Y."/>
            <person name="Martin F.M."/>
            <person name="Grigoriev I.V."/>
            <person name="Hibbett D.S."/>
        </authorList>
    </citation>
    <scope>NUCLEOTIDE SEQUENCE [LARGE SCALE GENOMIC DNA]</scope>
    <source>
        <strain evidence="4 5">TUFC12733</strain>
    </source>
</reference>
<dbReference type="AlphaFoldDB" id="A0A167PP93"/>
<dbReference type="InterPro" id="IPR055481">
    <property type="entry name" value="DUF7053"/>
</dbReference>
<evidence type="ECO:0000313" key="4">
    <source>
        <dbReference type="EMBL" id="KZO98998.1"/>
    </source>
</evidence>
<evidence type="ECO:0000313" key="5">
    <source>
        <dbReference type="Proteomes" id="UP000076738"/>
    </source>
</evidence>
<accession>A0A167PP93</accession>
<organism evidence="4 5">
    <name type="scientific">Calocera viscosa (strain TUFC12733)</name>
    <dbReference type="NCBI Taxonomy" id="1330018"/>
    <lineage>
        <taxon>Eukaryota</taxon>
        <taxon>Fungi</taxon>
        <taxon>Dikarya</taxon>
        <taxon>Basidiomycota</taxon>
        <taxon>Agaricomycotina</taxon>
        <taxon>Dacrymycetes</taxon>
        <taxon>Dacrymycetales</taxon>
        <taxon>Dacrymycetaceae</taxon>
        <taxon>Calocera</taxon>
    </lineage>
</organism>
<dbReference type="PANTHER" id="PTHR38117">
    <property type="entry name" value="NACHT AND WD40 DOMAIN PROTEIN"/>
    <property type="match status" value="1"/>
</dbReference>
<feature type="signal peptide" evidence="2">
    <location>
        <begin position="1"/>
        <end position="19"/>
    </location>
</feature>
<feature type="region of interest" description="Disordered" evidence="1">
    <location>
        <begin position="98"/>
        <end position="125"/>
    </location>
</feature>
<evidence type="ECO:0000256" key="1">
    <source>
        <dbReference type="SAM" id="MobiDB-lite"/>
    </source>
</evidence>
<evidence type="ECO:0000259" key="3">
    <source>
        <dbReference type="Pfam" id="PF23155"/>
    </source>
</evidence>